<keyword evidence="16" id="KW-1207">Sterol metabolism</keyword>
<dbReference type="PANTHER" id="PTHR46378:SF1">
    <property type="entry name" value="STEROL REGULATORY ELEMENT-BINDING PROTEIN CLEAVAGE-ACTIVATING PROTEIN"/>
    <property type="match status" value="1"/>
</dbReference>
<keyword evidence="14" id="KW-0446">Lipid-binding</keyword>
<dbReference type="SUPFAM" id="SSF50978">
    <property type="entry name" value="WD40 repeat-like"/>
    <property type="match status" value="1"/>
</dbReference>
<evidence type="ECO:0000256" key="4">
    <source>
        <dbReference type="ARBA" id="ARBA00007410"/>
    </source>
</evidence>
<dbReference type="InterPro" id="IPR015943">
    <property type="entry name" value="WD40/YVTN_repeat-like_dom_sf"/>
</dbReference>
<dbReference type="GO" id="GO:0032934">
    <property type="term" value="F:sterol binding"/>
    <property type="evidence" value="ECO:0007669"/>
    <property type="project" value="InterPro"/>
</dbReference>
<dbReference type="InterPro" id="IPR001680">
    <property type="entry name" value="WD40_rpt"/>
</dbReference>
<dbReference type="Gene3D" id="2.130.10.10">
    <property type="entry name" value="YVTN repeat-like/Quinoprotein amine dehydrogenase"/>
    <property type="match status" value="1"/>
</dbReference>
<evidence type="ECO:0000256" key="18">
    <source>
        <dbReference type="ARBA" id="ARBA00023221"/>
    </source>
</evidence>
<protein>
    <recommendedName>
        <fullName evidence="5">Sterol regulatory element-binding protein cleavage-activating protein</fullName>
    </recommendedName>
</protein>
<keyword evidence="9" id="KW-0677">Repeat</keyword>
<dbReference type="OrthoDB" id="1914839at2759"/>
<evidence type="ECO:0000256" key="17">
    <source>
        <dbReference type="ARBA" id="ARBA00023180"/>
    </source>
</evidence>
<comment type="caution">
    <text evidence="24">The sequence shown here is derived from an EMBL/GenBank/DDBJ whole genome shotgun (WGS) entry which is preliminary data.</text>
</comment>
<dbReference type="Proteomes" id="UP000237438">
    <property type="component" value="Unassembled WGS sequence"/>
</dbReference>
<dbReference type="Pfam" id="PF12349">
    <property type="entry name" value="Sterol-sensing"/>
    <property type="match status" value="1"/>
</dbReference>
<evidence type="ECO:0000256" key="14">
    <source>
        <dbReference type="ARBA" id="ARBA00023121"/>
    </source>
</evidence>
<dbReference type="PROSITE" id="PS50082">
    <property type="entry name" value="WD_REPEATS_2"/>
    <property type="match status" value="1"/>
</dbReference>
<dbReference type="InterPro" id="IPR053958">
    <property type="entry name" value="HMGCR/SNAP/NPC1-like_SSD"/>
</dbReference>
<dbReference type="GO" id="GO:0000139">
    <property type="term" value="C:Golgi membrane"/>
    <property type="evidence" value="ECO:0007669"/>
    <property type="project" value="UniProtKB-SubCell"/>
</dbReference>
<evidence type="ECO:0000256" key="16">
    <source>
        <dbReference type="ARBA" id="ARBA00023166"/>
    </source>
</evidence>
<dbReference type="STRING" id="225359.A0A2S4PZU3"/>
<keyword evidence="6" id="KW-0153">Cholesterol metabolism</keyword>
<keyword evidence="19" id="KW-0968">Cytoplasmic vesicle</keyword>
<evidence type="ECO:0000256" key="15">
    <source>
        <dbReference type="ARBA" id="ARBA00023136"/>
    </source>
</evidence>
<evidence type="ECO:0000256" key="22">
    <source>
        <dbReference type="SAM" id="Phobius"/>
    </source>
</evidence>
<dbReference type="GO" id="GO:0012507">
    <property type="term" value="C:ER to Golgi transport vesicle membrane"/>
    <property type="evidence" value="ECO:0007669"/>
    <property type="project" value="UniProtKB-SubCell"/>
</dbReference>
<evidence type="ECO:0000256" key="12">
    <source>
        <dbReference type="ARBA" id="ARBA00023034"/>
    </source>
</evidence>
<feature type="transmembrane region" description="Helical" evidence="22">
    <location>
        <begin position="354"/>
        <end position="373"/>
    </location>
</feature>
<keyword evidence="18" id="KW-0753">Steroid metabolism</keyword>
<evidence type="ECO:0000256" key="3">
    <source>
        <dbReference type="ARBA" id="ARBA00004653"/>
    </source>
</evidence>
<name>A0A2S4PZU3_9PEZI</name>
<evidence type="ECO:0000313" key="25">
    <source>
        <dbReference type="Proteomes" id="UP000237438"/>
    </source>
</evidence>
<evidence type="ECO:0000256" key="20">
    <source>
        <dbReference type="ARBA" id="ARBA00045958"/>
    </source>
</evidence>
<dbReference type="GO" id="GO:0032936">
    <property type="term" value="C:SREBP-SCAP complex"/>
    <property type="evidence" value="ECO:0007669"/>
    <property type="project" value="TreeGrafter"/>
</dbReference>
<keyword evidence="11 22" id="KW-1133">Transmembrane helix</keyword>
<evidence type="ECO:0000256" key="5">
    <source>
        <dbReference type="ARBA" id="ARBA00019541"/>
    </source>
</evidence>
<proteinExistence type="inferred from homology"/>
<evidence type="ECO:0000256" key="1">
    <source>
        <dbReference type="ARBA" id="ARBA00004477"/>
    </source>
</evidence>
<feature type="transmembrane region" description="Helical" evidence="22">
    <location>
        <begin position="491"/>
        <end position="513"/>
    </location>
</feature>
<dbReference type="AlphaFoldDB" id="A0A2S4PZU3"/>
<keyword evidence="7 21" id="KW-0853">WD repeat</keyword>
<keyword evidence="13" id="KW-0443">Lipid metabolism</keyword>
<reference evidence="24 25" key="1">
    <citation type="submission" date="2017-10" db="EMBL/GenBank/DDBJ databases">
        <title>Development of genomic resources for the powdery mildew, Erysiphe pulchra.</title>
        <authorList>
            <person name="Wadl P.A."/>
            <person name="Mack B.M."/>
            <person name="Moore G."/>
            <person name="Beltz S.B."/>
        </authorList>
    </citation>
    <scope>NUCLEOTIDE SEQUENCE [LARGE SCALE GENOMIC DNA]</scope>
    <source>
        <strain evidence="24">Cflorida</strain>
    </source>
</reference>
<keyword evidence="8 22" id="KW-0812">Transmembrane</keyword>
<feature type="non-terminal residue" evidence="24">
    <location>
        <position position="1"/>
    </location>
</feature>
<feature type="transmembrane region" description="Helical" evidence="22">
    <location>
        <begin position="41"/>
        <end position="62"/>
    </location>
</feature>
<evidence type="ECO:0000256" key="9">
    <source>
        <dbReference type="ARBA" id="ARBA00022737"/>
    </source>
</evidence>
<evidence type="ECO:0000259" key="23">
    <source>
        <dbReference type="PROSITE" id="PS50156"/>
    </source>
</evidence>
<dbReference type="GO" id="GO:0045540">
    <property type="term" value="P:regulation of cholesterol biosynthetic process"/>
    <property type="evidence" value="ECO:0007669"/>
    <property type="project" value="TreeGrafter"/>
</dbReference>
<feature type="transmembrane region" description="Helical" evidence="22">
    <location>
        <begin position="616"/>
        <end position="637"/>
    </location>
</feature>
<evidence type="ECO:0000313" key="24">
    <source>
        <dbReference type="EMBL" id="POS87551.1"/>
    </source>
</evidence>
<gene>
    <name evidence="24" type="ORF">EPUL_000464</name>
</gene>
<evidence type="ECO:0000256" key="8">
    <source>
        <dbReference type="ARBA" id="ARBA00022692"/>
    </source>
</evidence>
<keyword evidence="17" id="KW-0325">Glycoprotein</keyword>
<feature type="domain" description="SSD" evidence="23">
    <location>
        <begin position="289"/>
        <end position="447"/>
    </location>
</feature>
<evidence type="ECO:0000256" key="19">
    <source>
        <dbReference type="ARBA" id="ARBA00023329"/>
    </source>
</evidence>
<feature type="transmembrane region" description="Helical" evidence="22">
    <location>
        <begin position="393"/>
        <end position="412"/>
    </location>
</feature>
<dbReference type="GO" id="GO:0032933">
    <property type="term" value="P:SREBP signaling pathway"/>
    <property type="evidence" value="ECO:0007669"/>
    <property type="project" value="InterPro"/>
</dbReference>
<dbReference type="InterPro" id="IPR030225">
    <property type="entry name" value="SCAP"/>
</dbReference>
<dbReference type="PROSITE" id="PS00678">
    <property type="entry name" value="WD_REPEATS_1"/>
    <property type="match status" value="1"/>
</dbReference>
<feature type="transmembrane region" description="Helical" evidence="22">
    <location>
        <begin position="291"/>
        <end position="308"/>
    </location>
</feature>
<comment type="function">
    <text evidence="20">Escort protein required for cholesterol as well as lipid homeostasis. Regulates export of the SCAP-SREBP complex from the endoplasmic reticulum to the Golgi upon low cholesterol, thereby regulating the processing of sterol regulatory element-binding proteins (SREBPs) SREBF1/SREBP1 and SREBF2/SREBP2. At high sterol concentrations, formation of a ternary complex with INSIG (INSIG1 or INSIG2) leads to mask the ER export signal in SCAP, promoting retention of the complex in the endoplasmic reticulum. Low sterol concentrations trigger release of INSIG, a conformational change in the SSD domain of SCAP, unmasking of the ER export signal, promoting recruitment into COPII-coated vesicles and transport of the SCAP-SREBP to the Golgi: in the Golgi, SREBPs are then processed, releasing the transcription factor fragment of SREBPs from the membrane, its import into the nucleus and up-regulation of LDLR, INSIG1 and the mevalonate pathway. Binds cholesterol via its SSD domain.</text>
</comment>
<dbReference type="GO" id="GO:0008203">
    <property type="term" value="P:cholesterol metabolic process"/>
    <property type="evidence" value="ECO:0007669"/>
    <property type="project" value="UniProtKB-KW"/>
</dbReference>
<evidence type="ECO:0000256" key="13">
    <source>
        <dbReference type="ARBA" id="ARBA00023098"/>
    </source>
</evidence>
<evidence type="ECO:0000256" key="10">
    <source>
        <dbReference type="ARBA" id="ARBA00022824"/>
    </source>
</evidence>
<feature type="transmembrane region" description="Helical" evidence="22">
    <location>
        <begin position="419"/>
        <end position="445"/>
    </location>
</feature>
<dbReference type="PROSITE" id="PS50156">
    <property type="entry name" value="SSD"/>
    <property type="match status" value="1"/>
</dbReference>
<evidence type="ECO:0000256" key="11">
    <source>
        <dbReference type="ARBA" id="ARBA00022989"/>
    </source>
</evidence>
<organism evidence="24 25">
    <name type="scientific">Erysiphe pulchra</name>
    <dbReference type="NCBI Taxonomy" id="225359"/>
    <lineage>
        <taxon>Eukaryota</taxon>
        <taxon>Fungi</taxon>
        <taxon>Dikarya</taxon>
        <taxon>Ascomycota</taxon>
        <taxon>Pezizomycotina</taxon>
        <taxon>Leotiomycetes</taxon>
        <taxon>Erysiphales</taxon>
        <taxon>Erysiphaceae</taxon>
        <taxon>Erysiphe</taxon>
    </lineage>
</organism>
<dbReference type="PANTHER" id="PTHR46378">
    <property type="entry name" value="STEROL REGULATORY ELEMENT-BINDING PROTEIN CLEAVAGE-ACTIVATING PROTEIN"/>
    <property type="match status" value="1"/>
</dbReference>
<dbReference type="SMART" id="SM00320">
    <property type="entry name" value="WD40"/>
    <property type="match status" value="3"/>
</dbReference>
<keyword evidence="15 22" id="KW-0472">Membrane</keyword>
<keyword evidence="12" id="KW-0333">Golgi apparatus</keyword>
<comment type="similarity">
    <text evidence="4">Belongs to the WD repeat SCAP family.</text>
</comment>
<dbReference type="InterPro" id="IPR000731">
    <property type="entry name" value="SSD"/>
</dbReference>
<dbReference type="InterPro" id="IPR036322">
    <property type="entry name" value="WD40_repeat_dom_sf"/>
</dbReference>
<sequence>AMIWYLLYPVRGTTKAPVLDKDHPLRHAFTRYGFNAARHPLITLFISFIVAVALVFPFPFFYTNDFTNGTSNLPHHVWTSAEPFQGPATTSFDVVMRSFWVHVEGSYMKALQTNVLQIALDIQNHLLGPTVNFSPQNSTKALYSENSKTELTIEMRDSLHAINGLSNQSWFFHSPLQYWSCSMKVIEADEDILATINQSFRKATSVNITLRHSIVFSGKRFEEHRLVAADALVITLVHMLDSPVGRQWEIRAEELGMTKSDKWRLYPADGKPLSSTLYEFRFQPLSFKDDLILGVVYLFTLTYLILSLTKLRAFKSRIGLIIAVIIQVGTSIVASFTVCAVFKIDLSKIPREAYPLVILAVGMENISRFINAVVVTRSEVSTATRLGEALGKISHIALAGVVQNLAILWLLSRGTYPQLTAFCTFAAVALVFDFFFLLTFFSAVLSVDLQRMELNDALSKASTHNSYTKKPLEHQSRLTWTYVLLKKTVSLLSRIAGTTFLIGFALMAHWHFFDNESISQIFFHIAGQTLSRSSSSSLLSMDIHPARSPTAWIRMQDHETAHEVIQIVKPHANSIIARVYDPLIFVLEGSDRTPNESGVRPLLPAAYDFVKHQFGYFLFTFLTVVAALFLFLNYLLWDELADSDKRGRYDDVPLLSITTLSKGHALDIVLLATSSEGILATVGLDRRIWIWNLRNQEMSYVIYDKEKRLNVFPILALAIDDDSKWLAILSAKDNIFLWNILERKWGPCMQVLLHNRIPIGFFFGISTSDLMSPLIVVRKKGPVSELFVHEQRERQILHCHSPLVFACRFIEKSLAISNFALQLLSVSKNGSINIASRIKNEWVSKSICVPNLLDNKVVVSVQPLPLLTSILVIRERSVDLIDISTQNVIHTFSTRKIQPNTLKSFYSSRRRPQCGSIGLRNLAIAYTCAETGNCIMQIYLPGSGNDSLCLKEVNGTCCLLSEAAELRYEIKNPGQWETLQSGFLIGVRKHEAFSSTTHNLSILGWGSNLRRRNVYSARPYFGCSQKPSSDQESWEVWTISSRGEQFTRPLSDFSMDRDCLLVDRLGPLQVIGRHSIAVCLGNTVKIISVGKENFKSIDDSNDDSVYQKLGTPRMIRRKKLHFTKKNRISS</sequence>
<evidence type="ECO:0000256" key="7">
    <source>
        <dbReference type="ARBA" id="ARBA00022574"/>
    </source>
</evidence>
<keyword evidence="25" id="KW-1185">Reference proteome</keyword>
<keyword evidence="10" id="KW-0256">Endoplasmic reticulum</keyword>
<dbReference type="InterPro" id="IPR019775">
    <property type="entry name" value="WD40_repeat_CS"/>
</dbReference>
<dbReference type="EMBL" id="PEDP01000108">
    <property type="protein sequence ID" value="POS87551.1"/>
    <property type="molecule type" value="Genomic_DNA"/>
</dbReference>
<feature type="repeat" description="WD" evidence="21">
    <location>
        <begin position="661"/>
        <end position="701"/>
    </location>
</feature>
<evidence type="ECO:0000256" key="21">
    <source>
        <dbReference type="PROSITE-ProRule" id="PRU00221"/>
    </source>
</evidence>
<evidence type="ECO:0000256" key="6">
    <source>
        <dbReference type="ARBA" id="ARBA00022548"/>
    </source>
</evidence>
<accession>A0A2S4PZU3</accession>
<comment type="subcellular location">
    <subcellularLocation>
        <location evidence="2">Cytoplasmic vesicle</location>
        <location evidence="2">COPII-coated vesicle membrane</location>
        <topology evidence="2">Multi-pass membrane protein</topology>
    </subcellularLocation>
    <subcellularLocation>
        <location evidence="1">Endoplasmic reticulum membrane</location>
        <topology evidence="1">Multi-pass membrane protein</topology>
    </subcellularLocation>
    <subcellularLocation>
        <location evidence="3">Golgi apparatus membrane</location>
        <topology evidence="3">Multi-pass membrane protein</topology>
    </subcellularLocation>
</comment>
<feature type="transmembrane region" description="Helical" evidence="22">
    <location>
        <begin position="320"/>
        <end position="342"/>
    </location>
</feature>
<dbReference type="GO" id="GO:0005789">
    <property type="term" value="C:endoplasmic reticulum membrane"/>
    <property type="evidence" value="ECO:0007669"/>
    <property type="project" value="UniProtKB-SubCell"/>
</dbReference>
<evidence type="ECO:0000256" key="2">
    <source>
        <dbReference type="ARBA" id="ARBA00004557"/>
    </source>
</evidence>
<feature type="non-terminal residue" evidence="24">
    <location>
        <position position="1130"/>
    </location>
</feature>